<evidence type="ECO:0000256" key="5">
    <source>
        <dbReference type="ARBA" id="ARBA00023136"/>
    </source>
</evidence>
<evidence type="ECO:0000256" key="7">
    <source>
        <dbReference type="SAM" id="SignalP"/>
    </source>
</evidence>
<keyword evidence="4 7" id="KW-0732">Signal</keyword>
<keyword evidence="6" id="KW-0449">Lipoprotein</keyword>
<comment type="subcellular location">
    <subcellularLocation>
        <location evidence="1">Cell membrane</location>
        <topology evidence="1">Lipid-anchor</topology>
    </subcellularLocation>
</comment>
<evidence type="ECO:0000256" key="2">
    <source>
        <dbReference type="ARBA" id="ARBA00008610"/>
    </source>
</evidence>
<feature type="domain" description="ABC transporter substrate-binding protein PnrA-like" evidence="8">
    <location>
        <begin position="28"/>
        <end position="314"/>
    </location>
</feature>
<dbReference type="Gene3D" id="3.40.50.2300">
    <property type="match status" value="2"/>
</dbReference>
<evidence type="ECO:0000259" key="8">
    <source>
        <dbReference type="Pfam" id="PF02608"/>
    </source>
</evidence>
<dbReference type="CDD" id="cd06353">
    <property type="entry name" value="PBP1_Med-like"/>
    <property type="match status" value="1"/>
</dbReference>
<feature type="chain" id="PRO_5038984711" evidence="7">
    <location>
        <begin position="20"/>
        <end position="317"/>
    </location>
</feature>
<dbReference type="GO" id="GO:0005886">
    <property type="term" value="C:plasma membrane"/>
    <property type="evidence" value="ECO:0007669"/>
    <property type="project" value="UniProtKB-SubCell"/>
</dbReference>
<evidence type="ECO:0000256" key="4">
    <source>
        <dbReference type="ARBA" id="ARBA00022729"/>
    </source>
</evidence>
<keyword evidence="3" id="KW-1003">Cell membrane</keyword>
<evidence type="ECO:0000256" key="1">
    <source>
        <dbReference type="ARBA" id="ARBA00004193"/>
    </source>
</evidence>
<evidence type="ECO:0000256" key="6">
    <source>
        <dbReference type="ARBA" id="ARBA00023288"/>
    </source>
</evidence>
<name>A0A926NSA7_9BACI</name>
<dbReference type="AlphaFoldDB" id="A0A926NSA7"/>
<gene>
    <name evidence="9" type="ORF">IC621_22810</name>
</gene>
<keyword evidence="5" id="KW-0472">Membrane</keyword>
<dbReference type="PROSITE" id="PS51257">
    <property type="entry name" value="PROKAR_LIPOPROTEIN"/>
    <property type="match status" value="1"/>
</dbReference>
<proteinExistence type="inferred from homology"/>
<dbReference type="InterPro" id="IPR050957">
    <property type="entry name" value="BMP_lipoprotein"/>
</dbReference>
<comment type="similarity">
    <text evidence="2">Belongs to the BMP lipoprotein family.</text>
</comment>
<evidence type="ECO:0000313" key="9">
    <source>
        <dbReference type="EMBL" id="MBD1383037.1"/>
    </source>
</evidence>
<dbReference type="RefSeq" id="WP_191161823.1">
    <property type="nucleotide sequence ID" value="NZ_JACXAI010000042.1"/>
</dbReference>
<dbReference type="InterPro" id="IPR028082">
    <property type="entry name" value="Peripla_BP_I"/>
</dbReference>
<evidence type="ECO:0000256" key="3">
    <source>
        <dbReference type="ARBA" id="ARBA00022475"/>
    </source>
</evidence>
<protein>
    <submittedName>
        <fullName evidence="9">BMP family ABC transporter substrate-binding protein</fullName>
    </submittedName>
</protein>
<dbReference type="PANTHER" id="PTHR34296:SF2">
    <property type="entry name" value="ABC TRANSPORTER GUANOSINE-BINDING PROTEIN NUPN"/>
    <property type="match status" value="1"/>
</dbReference>
<dbReference type="InterPro" id="IPR003760">
    <property type="entry name" value="PnrA-like"/>
</dbReference>
<sequence>MAKRLIFIFLCLFLLSGCGQPSFTGKLEKVGLLVPETISDQVWGTKGYKGLLTIQSKFNVDVFYKEGMDNRLSVEKAVDDFHQKGVNLVFGHGSEYESFFKDISKKYPDIHFVFFNGDAKGENVTSLNFEAHSMGFFGGMVAGEMTKTRKVGVIASFEWQPEVDGFREGAHYQNDQVDVEVKYVKHWDDIDAALKILDQMIVEGVDVVYPAGDGYNVPVIERLKEEGLYAIGFISDQSDLGEGTVLTSTIQDVDKLYELVAQQYNKGSLKSGELSFDFSDNVIELGEFSPHVDEEFKQKIMKDIDTFRKTKKLPNEL</sequence>
<feature type="signal peptide" evidence="7">
    <location>
        <begin position="1"/>
        <end position="19"/>
    </location>
</feature>
<dbReference type="Proteomes" id="UP000626844">
    <property type="component" value="Unassembled WGS sequence"/>
</dbReference>
<organism evidence="9 10">
    <name type="scientific">Metabacillus arenae</name>
    <dbReference type="NCBI Taxonomy" id="2771434"/>
    <lineage>
        <taxon>Bacteria</taxon>
        <taxon>Bacillati</taxon>
        <taxon>Bacillota</taxon>
        <taxon>Bacilli</taxon>
        <taxon>Bacillales</taxon>
        <taxon>Bacillaceae</taxon>
        <taxon>Metabacillus</taxon>
    </lineage>
</organism>
<dbReference type="EMBL" id="JACXAI010000042">
    <property type="protein sequence ID" value="MBD1383037.1"/>
    <property type="molecule type" value="Genomic_DNA"/>
</dbReference>
<dbReference type="Pfam" id="PF02608">
    <property type="entry name" value="Bmp"/>
    <property type="match status" value="1"/>
</dbReference>
<keyword evidence="10" id="KW-1185">Reference proteome</keyword>
<evidence type="ECO:0000313" key="10">
    <source>
        <dbReference type="Proteomes" id="UP000626844"/>
    </source>
</evidence>
<dbReference type="SUPFAM" id="SSF53822">
    <property type="entry name" value="Periplasmic binding protein-like I"/>
    <property type="match status" value="1"/>
</dbReference>
<accession>A0A926NSA7</accession>
<dbReference type="PANTHER" id="PTHR34296">
    <property type="entry name" value="TRANSCRIPTIONAL ACTIVATOR PROTEIN MED"/>
    <property type="match status" value="1"/>
</dbReference>
<reference evidence="9" key="1">
    <citation type="submission" date="2020-09" db="EMBL/GenBank/DDBJ databases">
        <title>A novel bacterium of genus Bacillus, isolated from South China Sea.</title>
        <authorList>
            <person name="Huang H."/>
            <person name="Mo K."/>
            <person name="Hu Y."/>
        </authorList>
    </citation>
    <scope>NUCLEOTIDE SEQUENCE</scope>
    <source>
        <strain evidence="9">IB182487</strain>
    </source>
</reference>
<comment type="caution">
    <text evidence="9">The sequence shown here is derived from an EMBL/GenBank/DDBJ whole genome shotgun (WGS) entry which is preliminary data.</text>
</comment>